<dbReference type="RefSeq" id="WP_139206344.1">
    <property type="nucleotide sequence ID" value="NZ_JASNFN010000012.1"/>
</dbReference>
<keyword evidence="2" id="KW-1185">Reference proteome</keyword>
<dbReference type="Proteomes" id="UP001233673">
    <property type="component" value="Unassembled WGS sequence"/>
</dbReference>
<comment type="caution">
    <text evidence="1">The sequence shown here is derived from an EMBL/GenBank/DDBJ whole genome shotgun (WGS) entry which is preliminary data.</text>
</comment>
<sequence>MCRPTDPLSIVSTRILDGSEPLRLVVRNDDGSWQFLCGTPVDVDHLLTTHAHHLFDEFPDDLRPLAGLPVGHLAERYGPGFPWRIEPYEEE</sequence>
<protein>
    <recommendedName>
        <fullName evidence="3">DUF2185 domain-containing protein</fullName>
    </recommendedName>
</protein>
<gene>
    <name evidence="1" type="ORF">QOZ88_11630</name>
</gene>
<evidence type="ECO:0000313" key="2">
    <source>
        <dbReference type="Proteomes" id="UP001233673"/>
    </source>
</evidence>
<organism evidence="1 2">
    <name type="scientific">Blastococcus carthaginiensis</name>
    <dbReference type="NCBI Taxonomy" id="3050034"/>
    <lineage>
        <taxon>Bacteria</taxon>
        <taxon>Bacillati</taxon>
        <taxon>Actinomycetota</taxon>
        <taxon>Actinomycetes</taxon>
        <taxon>Geodermatophilales</taxon>
        <taxon>Geodermatophilaceae</taxon>
        <taxon>Blastococcus</taxon>
    </lineage>
</organism>
<evidence type="ECO:0000313" key="1">
    <source>
        <dbReference type="EMBL" id="MDP5183290.1"/>
    </source>
</evidence>
<evidence type="ECO:0008006" key="3">
    <source>
        <dbReference type="Google" id="ProtNLM"/>
    </source>
</evidence>
<accession>A0ABT9ICJ4</accession>
<dbReference type="EMBL" id="JASNFN010000012">
    <property type="protein sequence ID" value="MDP5183290.1"/>
    <property type="molecule type" value="Genomic_DNA"/>
</dbReference>
<proteinExistence type="predicted"/>
<reference evidence="2" key="1">
    <citation type="submission" date="2023-05" db="EMBL/GenBank/DDBJ databases">
        <title>Draft genome of Pseudofrankia sp. BMG5.37.</title>
        <authorList>
            <person name="Gtari M."/>
            <person name="Ghodhbane F."/>
            <person name="Sbissi I."/>
        </authorList>
    </citation>
    <scope>NUCLEOTIDE SEQUENCE [LARGE SCALE GENOMIC DNA]</scope>
    <source>
        <strain evidence="2">BMG 814</strain>
    </source>
</reference>
<name>A0ABT9ICJ4_9ACTN</name>